<dbReference type="GO" id="GO:0046514">
    <property type="term" value="P:ceramide catabolic process"/>
    <property type="evidence" value="ECO:0007669"/>
    <property type="project" value="TreeGrafter"/>
</dbReference>
<feature type="transmembrane region" description="Helical" evidence="10">
    <location>
        <begin position="194"/>
        <end position="211"/>
    </location>
</feature>
<feature type="binding site" evidence="7">
    <location>
        <position position="26"/>
    </location>
    <ligand>
        <name>Ca(2+)</name>
        <dbReference type="ChEBI" id="CHEBI:29108"/>
    </ligand>
</feature>
<feature type="compositionally biased region" description="Polar residues" evidence="9">
    <location>
        <begin position="1096"/>
        <end position="1114"/>
    </location>
</feature>
<feature type="binding site" evidence="7">
    <location>
        <position position="27"/>
    </location>
    <ligand>
        <name>Ca(2+)</name>
        <dbReference type="ChEBI" id="CHEBI:29108"/>
    </ligand>
</feature>
<dbReference type="GO" id="GO:0005789">
    <property type="term" value="C:endoplasmic reticulum membrane"/>
    <property type="evidence" value="ECO:0007669"/>
    <property type="project" value="TreeGrafter"/>
</dbReference>
<feature type="binding site" evidence="7">
    <location>
        <position position="40"/>
    </location>
    <ligand>
        <name>Ca(2+)</name>
        <dbReference type="ChEBI" id="CHEBI:29108"/>
    </ligand>
</feature>
<evidence type="ECO:0000256" key="7">
    <source>
        <dbReference type="PIRSR" id="PIRSR608901-1"/>
    </source>
</evidence>
<dbReference type="InterPro" id="IPR008901">
    <property type="entry name" value="ACER"/>
</dbReference>
<evidence type="ECO:0000256" key="6">
    <source>
        <dbReference type="ARBA" id="ARBA00023136"/>
    </source>
</evidence>
<name>A0A8H5AXR9_9AGAR</name>
<dbReference type="Pfam" id="PF05875">
    <property type="entry name" value="Ceramidase"/>
    <property type="match status" value="1"/>
</dbReference>
<sequence length="1114" mass="122475">MGMNLATIVPWLQKTGAYGPVTSTLDWCEINHQFSPYIAEMANSVSNLFTIFLGVLGHLATRREAFPTRFSIGYLGIILVGVGSVLFHSTLLFEAQLADELPMIYVTAMNLFVLFDDVPGFGIEHTRSKVVVGTMLAFDAFFSWTYIVNRNPIYHQVVFASLLFVTAGRVTSLLRRPAAKKSIPDVKRAMIASTFTRGALVFAFAFFVWNLDNIFCGHITQWKLAVGWPAAFLLEGHSWWHIFTGLGSYYMFIGIHSTITRRHILEPQNANLGYISLEMEMDSSSTLTCAHTTVQFVNAASPWPDHVASITDGLQLSMPASVDKLDSKDFSIQSVPLHRELMASRSSLPRFEPNASVRPVTDILDTVLFFVAKLRFLQASAPETDRAMESVALTLFDVLGSLCSDDIVLIDGPQFLLPRSLPPKTLQQLGFEGRALLLFCVVIDEISKEGEDDGRRSSDSQNKVALPELQESRILSSPTGHSHSSVTDTSPAMDIEKYDSCPQQFSSPTSCEVSEEMKLPLNHDRTPSDIEIESGLEGSCNSKRNSKNQFTTALSGRRASSAMEIDQVNCSASTAFGSSLKPPPKRDTRPSREAQLIGGSPQGDLETASNEDEAASERRSAVFSAKSASEMAADDEHSWRWLFAKGTMLLSVTALKEVTEAIPAVSRLAPQIGANVTLYESLVSMPDWPQHWIDGTGLELGCSTAHKDLRDEFIQQIQQISLKEGEDDKQGQPTATVLSDDQVGFRVLASQLSAFLAAISIAQRYDNNLARKFSVLEAETRRPWDNILDIACSHEGDNLWSANLLLERTISLPKDTLVDKGKLSDFLLVYDVIAANQLRIHATAGPQHDVSARANLTSYLQCAFRVRGSLASLEYAPPKNPGNAKADAFIISPFNLGAEIGTDQRPEPQKLKLISPIKSLLKSASKNETKQPRSRSPSPSPASGMPNYATDSKRLIVLTFAAEYKKSDKTLNQALNQCCFYLVALLMFLKSLGIVDAAVYGVVAWGSKGTILMAWHDSPTGYNFIFREATAQYDLTNPLDAFKFGMAIHRIYREQLRLVDRLEAHGKQAELLAATQSSMFNDWEAPPSRPPPSSPYKSTASDGNSGPVVSSTSN</sequence>
<feature type="region of interest" description="Disordered" evidence="9">
    <location>
        <begin position="574"/>
        <end position="614"/>
    </location>
</feature>
<comment type="cofactor">
    <cofactor evidence="8">
        <name>Zn(2+)</name>
        <dbReference type="ChEBI" id="CHEBI:29105"/>
    </cofactor>
</comment>
<keyword evidence="3 10" id="KW-0812">Transmembrane</keyword>
<feature type="transmembrane region" description="Helical" evidence="10">
    <location>
        <begin position="103"/>
        <end position="123"/>
    </location>
</feature>
<dbReference type="PANTHER" id="PTHR46187:SF3">
    <property type="entry name" value="ALKALINE CERAMIDASE 3"/>
    <property type="match status" value="1"/>
</dbReference>
<comment type="caution">
    <text evidence="11">The sequence shown here is derived from an EMBL/GenBank/DDBJ whole genome shotgun (WGS) entry which is preliminary data.</text>
</comment>
<feature type="binding site" evidence="7">
    <location>
        <position position="31"/>
    </location>
    <ligand>
        <name>Ca(2+)</name>
        <dbReference type="ChEBI" id="CHEBI:29108"/>
    </ligand>
</feature>
<evidence type="ECO:0000313" key="12">
    <source>
        <dbReference type="Proteomes" id="UP000567179"/>
    </source>
</evidence>
<keyword evidence="8" id="KW-0862">Zinc</keyword>
<accession>A0A8H5AXR9</accession>
<dbReference type="AlphaFoldDB" id="A0A8H5AXR9"/>
<reference evidence="11 12" key="1">
    <citation type="journal article" date="2020" name="ISME J.">
        <title>Uncovering the hidden diversity of litter-decomposition mechanisms in mushroom-forming fungi.</title>
        <authorList>
            <person name="Floudas D."/>
            <person name="Bentzer J."/>
            <person name="Ahren D."/>
            <person name="Johansson T."/>
            <person name="Persson P."/>
            <person name="Tunlid A."/>
        </authorList>
    </citation>
    <scope>NUCLEOTIDE SEQUENCE [LARGE SCALE GENOMIC DNA]</scope>
    <source>
        <strain evidence="11 12">CBS 101986</strain>
    </source>
</reference>
<evidence type="ECO:0000256" key="5">
    <source>
        <dbReference type="ARBA" id="ARBA00022989"/>
    </source>
</evidence>
<feature type="binding site" evidence="8">
    <location>
        <position position="241"/>
    </location>
    <ligand>
        <name>Zn(2+)</name>
        <dbReference type="ChEBI" id="CHEBI:29105"/>
        <note>catalytic</note>
    </ligand>
</feature>
<evidence type="ECO:0000256" key="10">
    <source>
        <dbReference type="SAM" id="Phobius"/>
    </source>
</evidence>
<keyword evidence="4" id="KW-0378">Hydrolase</keyword>
<keyword evidence="12" id="KW-1185">Reference proteome</keyword>
<feature type="binding site" evidence="8">
    <location>
        <position position="237"/>
    </location>
    <ligand>
        <name>Zn(2+)</name>
        <dbReference type="ChEBI" id="CHEBI:29105"/>
        <note>catalytic</note>
    </ligand>
</feature>
<comment type="similarity">
    <text evidence="2">Belongs to the alkaline ceramidase family.</text>
</comment>
<feature type="transmembrane region" description="Helical" evidence="10">
    <location>
        <begin position="72"/>
        <end position="91"/>
    </location>
</feature>
<comment type="subcellular location">
    <subcellularLocation>
        <location evidence="1">Membrane</location>
        <topology evidence="1">Multi-pass membrane protein</topology>
    </subcellularLocation>
</comment>
<dbReference type="EMBL" id="JAACJJ010000056">
    <property type="protein sequence ID" value="KAF5312906.1"/>
    <property type="molecule type" value="Genomic_DNA"/>
</dbReference>
<evidence type="ECO:0000256" key="4">
    <source>
        <dbReference type="ARBA" id="ARBA00022801"/>
    </source>
</evidence>
<evidence type="ECO:0000256" key="9">
    <source>
        <dbReference type="SAM" id="MobiDB-lite"/>
    </source>
</evidence>
<dbReference type="Proteomes" id="UP000567179">
    <property type="component" value="Unassembled WGS sequence"/>
</dbReference>
<keyword evidence="6 10" id="KW-0472">Membrane</keyword>
<evidence type="ECO:0000256" key="3">
    <source>
        <dbReference type="ARBA" id="ARBA00022692"/>
    </source>
</evidence>
<feature type="binding site" evidence="7">
    <location>
        <position position="29"/>
    </location>
    <ligand>
        <name>Ca(2+)</name>
        <dbReference type="ChEBI" id="CHEBI:29108"/>
    </ligand>
</feature>
<feature type="region of interest" description="Disordered" evidence="9">
    <location>
        <begin position="924"/>
        <end position="948"/>
    </location>
</feature>
<evidence type="ECO:0000256" key="2">
    <source>
        <dbReference type="ARBA" id="ARBA00009780"/>
    </source>
</evidence>
<evidence type="ECO:0000256" key="1">
    <source>
        <dbReference type="ARBA" id="ARBA00004141"/>
    </source>
</evidence>
<dbReference type="OrthoDB" id="187171at2759"/>
<evidence type="ECO:0000313" key="11">
    <source>
        <dbReference type="EMBL" id="KAF5312906.1"/>
    </source>
</evidence>
<dbReference type="GO" id="GO:0046513">
    <property type="term" value="P:ceramide biosynthetic process"/>
    <property type="evidence" value="ECO:0007669"/>
    <property type="project" value="TreeGrafter"/>
</dbReference>
<organism evidence="11 12">
    <name type="scientific">Psilocybe cf. subviscida</name>
    <dbReference type="NCBI Taxonomy" id="2480587"/>
    <lineage>
        <taxon>Eukaryota</taxon>
        <taxon>Fungi</taxon>
        <taxon>Dikarya</taxon>
        <taxon>Basidiomycota</taxon>
        <taxon>Agaricomycotina</taxon>
        <taxon>Agaricomycetes</taxon>
        <taxon>Agaricomycetidae</taxon>
        <taxon>Agaricales</taxon>
        <taxon>Agaricineae</taxon>
        <taxon>Strophariaceae</taxon>
        <taxon>Psilocybe</taxon>
    </lineage>
</organism>
<proteinExistence type="inferred from homology"/>
<keyword evidence="7" id="KW-0479">Metal-binding</keyword>
<feature type="transmembrane region" description="Helical" evidence="10">
    <location>
        <begin position="41"/>
        <end position="60"/>
    </location>
</feature>
<dbReference type="GO" id="GO:0016811">
    <property type="term" value="F:hydrolase activity, acting on carbon-nitrogen (but not peptide) bonds, in linear amides"/>
    <property type="evidence" value="ECO:0007669"/>
    <property type="project" value="InterPro"/>
</dbReference>
<feature type="compositionally biased region" description="Polar residues" evidence="9">
    <location>
        <begin position="473"/>
        <end position="490"/>
    </location>
</feature>
<protein>
    <recommendedName>
        <fullName evidence="13">Ceramidase</fullName>
    </recommendedName>
</protein>
<feature type="region of interest" description="Disordered" evidence="9">
    <location>
        <begin position="450"/>
        <end position="491"/>
    </location>
</feature>
<keyword evidence="7" id="KW-0106">Calcium</keyword>
<feature type="region of interest" description="Disordered" evidence="9">
    <location>
        <begin position="1081"/>
        <end position="1114"/>
    </location>
</feature>
<dbReference type="PANTHER" id="PTHR46187">
    <property type="entry name" value="ALKALINE CERAMIDASE 3"/>
    <property type="match status" value="1"/>
</dbReference>
<evidence type="ECO:0000256" key="8">
    <source>
        <dbReference type="PIRSR" id="PIRSR608901-2"/>
    </source>
</evidence>
<feature type="transmembrane region" description="Helical" evidence="10">
    <location>
        <begin position="130"/>
        <end position="147"/>
    </location>
</feature>
<evidence type="ECO:0008006" key="13">
    <source>
        <dbReference type="Google" id="ProtNLM"/>
    </source>
</evidence>
<feature type="binding site" evidence="8">
    <location>
        <position position="88"/>
    </location>
    <ligand>
        <name>Zn(2+)</name>
        <dbReference type="ChEBI" id="CHEBI:29105"/>
        <note>catalytic</note>
    </ligand>
</feature>
<keyword evidence="5 10" id="KW-1133">Transmembrane helix</keyword>
<dbReference type="GO" id="GO:0046872">
    <property type="term" value="F:metal ion binding"/>
    <property type="evidence" value="ECO:0007669"/>
    <property type="project" value="UniProtKB-KW"/>
</dbReference>
<gene>
    <name evidence="11" type="ORF">D9619_002617</name>
</gene>